<dbReference type="SUPFAM" id="SSF82895">
    <property type="entry name" value="TSP-1 type 1 repeat"/>
    <property type="match status" value="1"/>
</dbReference>
<dbReference type="PROSITE" id="PS50092">
    <property type="entry name" value="TSP1"/>
    <property type="match status" value="1"/>
</dbReference>
<dbReference type="Proteomes" id="UP000243686">
    <property type="component" value="Unassembled WGS sequence"/>
</dbReference>
<dbReference type="SMART" id="SM00181">
    <property type="entry name" value="EGF"/>
    <property type="match status" value="3"/>
</dbReference>
<keyword evidence="2" id="KW-0732">Signal</keyword>
<keyword evidence="1" id="KW-1133">Transmembrane helix</keyword>
<evidence type="ECO:0000256" key="2">
    <source>
        <dbReference type="SAM" id="SignalP"/>
    </source>
</evidence>
<sequence length="756" mass="84933">MTHQKATTFLSILLYTLFVAAQEDTIEKEGLVEKIVDALSETKVNVLAQYKQDLFKPLTGPFFKPVWELGSPYNVFGTIGFPQLNEMESEIISPRFVQNKSIAFYEVEDGGYRLYKLSVNVSFFDVFKSVLEALHTENTSTLYSPADCAVSLNTTLERVKYQETVRPRFFLPIFVDIHRILLRSHEQCEEMGEEYDCAPTLQSYTQLLWMYSWVVCSILGSSEVYDVDGICPKICRPHTIEISCSTKGVVNKKIFSIESEVLDSKGSLTEAANPPGLEVNRDICYLLSALEQFFTCNAFISLATSSPTFSAYIESGIFRIFAATQLTREVTGWEDGTYVSREYSPSFGMGFMRPSSAYIRELRSSDNISTQNLVHNSLFLTPVLVSSYPIGSRCKCTSKAYEWSVRDGYRGCLLVPRIMESASISNTSTWRIDCLPEENICDKQGSDACYYRLRHESQGDTLHPTDTVQISYHPFCHCRDNYAGPLCNITHDPCKHPINLAITDPKNYLNIHIPDGPHVPLYYENDSARASGDWLCKAHGTASKCERNNATEGGFECICERGFTRDTTYSRYDNCMKVIKAVNISDGDGSGAVICGENKCLNNGTCVRKPTQSSTRYNDTYEYPELDEALVCLCPPGYFGVSCDVVENKWSVWDAWSPCVPSCGNWRYKYRMRSCIGDAGCLGSALESDRCEDTKCELISAIENVSSIQGPSGSEGRYHSVTQSTLLIWMLGFLLPLEMLLIFIGVVILEKCILKY</sequence>
<feature type="chain" id="PRO_5012368348" evidence="2">
    <location>
        <begin position="22"/>
        <end position="756"/>
    </location>
</feature>
<name>A0A1S8WTX0_OPIVI</name>
<gene>
    <name evidence="5" type="ORF">X801_06497</name>
</gene>
<dbReference type="PROSITE" id="PS00022">
    <property type="entry name" value="EGF_1"/>
    <property type="match status" value="1"/>
</dbReference>
<dbReference type="InterPro" id="IPR000884">
    <property type="entry name" value="TSP1_rpt"/>
</dbReference>
<keyword evidence="1" id="KW-0472">Membrane</keyword>
<dbReference type="AlphaFoldDB" id="A0A1S8WTX0"/>
<dbReference type="EMBL" id="KV895051">
    <property type="protein sequence ID" value="OON17663.1"/>
    <property type="molecule type" value="Genomic_DNA"/>
</dbReference>
<evidence type="ECO:0000256" key="1">
    <source>
        <dbReference type="SAM" id="Phobius"/>
    </source>
</evidence>
<evidence type="ECO:0000259" key="4">
    <source>
        <dbReference type="PROSITE" id="PS01186"/>
    </source>
</evidence>
<organism evidence="5 6">
    <name type="scientific">Opisthorchis viverrini</name>
    <name type="common">Southeast Asian liver fluke</name>
    <dbReference type="NCBI Taxonomy" id="6198"/>
    <lineage>
        <taxon>Eukaryota</taxon>
        <taxon>Metazoa</taxon>
        <taxon>Spiralia</taxon>
        <taxon>Lophotrochozoa</taxon>
        <taxon>Platyhelminthes</taxon>
        <taxon>Trematoda</taxon>
        <taxon>Digenea</taxon>
        <taxon>Opisthorchiida</taxon>
        <taxon>Opisthorchiata</taxon>
        <taxon>Opisthorchiidae</taxon>
        <taxon>Opisthorchis</taxon>
    </lineage>
</organism>
<feature type="domain" description="EGF-like" evidence="3 4">
    <location>
        <begin position="632"/>
        <end position="643"/>
    </location>
</feature>
<dbReference type="SUPFAM" id="SSF57196">
    <property type="entry name" value="EGF/Laminin"/>
    <property type="match status" value="1"/>
</dbReference>
<feature type="transmembrane region" description="Helical" evidence="1">
    <location>
        <begin position="726"/>
        <end position="749"/>
    </location>
</feature>
<evidence type="ECO:0000313" key="5">
    <source>
        <dbReference type="EMBL" id="OON17663.1"/>
    </source>
</evidence>
<dbReference type="InterPro" id="IPR000742">
    <property type="entry name" value="EGF"/>
</dbReference>
<keyword evidence="6" id="KW-1185">Reference proteome</keyword>
<keyword evidence="1" id="KW-0812">Transmembrane</keyword>
<dbReference type="InterPro" id="IPR036383">
    <property type="entry name" value="TSP1_rpt_sf"/>
</dbReference>
<accession>A0A1S8WTX0</accession>
<dbReference type="PROSITE" id="PS01186">
    <property type="entry name" value="EGF_2"/>
    <property type="match status" value="1"/>
</dbReference>
<dbReference type="Gene3D" id="2.10.25.10">
    <property type="entry name" value="Laminin"/>
    <property type="match status" value="1"/>
</dbReference>
<protein>
    <submittedName>
        <fullName evidence="5">EGF-like domain protein</fullName>
    </submittedName>
</protein>
<feature type="signal peptide" evidence="2">
    <location>
        <begin position="1"/>
        <end position="21"/>
    </location>
</feature>
<evidence type="ECO:0000259" key="3">
    <source>
        <dbReference type="PROSITE" id="PS00022"/>
    </source>
</evidence>
<dbReference type="Gene3D" id="2.20.100.10">
    <property type="entry name" value="Thrombospondin type-1 (TSP1) repeat"/>
    <property type="match status" value="1"/>
</dbReference>
<proteinExistence type="predicted"/>
<evidence type="ECO:0000313" key="6">
    <source>
        <dbReference type="Proteomes" id="UP000243686"/>
    </source>
</evidence>
<reference evidence="5 6" key="1">
    <citation type="submission" date="2015-03" db="EMBL/GenBank/DDBJ databases">
        <title>Draft genome of the nematode, Opisthorchis viverrini.</title>
        <authorList>
            <person name="Mitreva M."/>
        </authorList>
    </citation>
    <scope>NUCLEOTIDE SEQUENCE [LARGE SCALE GENOMIC DNA]</scope>
    <source>
        <strain evidence="5">Khon Kaen</strain>
    </source>
</reference>